<gene>
    <name evidence="4" type="ORF">MNBD_GAMMA19-8</name>
</gene>
<dbReference type="PANTHER" id="PTHR41775">
    <property type="entry name" value="SECRETED PROTEIN-RELATED"/>
    <property type="match status" value="1"/>
</dbReference>
<dbReference type="SUPFAM" id="SSF49785">
    <property type="entry name" value="Galactose-binding domain-like"/>
    <property type="match status" value="1"/>
</dbReference>
<evidence type="ECO:0000259" key="3">
    <source>
        <dbReference type="PROSITE" id="PS51829"/>
    </source>
</evidence>
<dbReference type="GO" id="GO:0004252">
    <property type="term" value="F:serine-type endopeptidase activity"/>
    <property type="evidence" value="ECO:0007669"/>
    <property type="project" value="InterPro"/>
</dbReference>
<feature type="domain" description="P/Homo B" evidence="3">
    <location>
        <begin position="487"/>
        <end position="584"/>
    </location>
</feature>
<dbReference type="InterPro" id="IPR008979">
    <property type="entry name" value="Galactose-bd-like_sf"/>
</dbReference>
<accession>A0A3B0ZPR7</accession>
<dbReference type="InterPro" id="IPR008757">
    <property type="entry name" value="Peptidase_M6-like_domain"/>
</dbReference>
<name>A0A3B0ZPR7_9ZZZZ</name>
<protein>
    <submittedName>
        <fullName evidence="4">Protease</fullName>
    </submittedName>
</protein>
<organism evidence="4">
    <name type="scientific">hydrothermal vent metagenome</name>
    <dbReference type="NCBI Taxonomy" id="652676"/>
    <lineage>
        <taxon>unclassified sequences</taxon>
        <taxon>metagenomes</taxon>
        <taxon>ecological metagenomes</taxon>
    </lineage>
</organism>
<dbReference type="PROSITE" id="PS51829">
    <property type="entry name" value="P_HOMO_B"/>
    <property type="match status" value="1"/>
</dbReference>
<keyword evidence="1 4" id="KW-0645">Protease</keyword>
<dbReference type="InterPro" id="IPR002884">
    <property type="entry name" value="P_dom"/>
</dbReference>
<dbReference type="EMBL" id="UOFV01000061">
    <property type="protein sequence ID" value="VAW95565.1"/>
    <property type="molecule type" value="Genomic_DNA"/>
</dbReference>
<sequence length="584" mass="64207">MSVLIGDTIVCGQHTGGDVQLNIFGDEFYARYETLDGYTVVFDKDHGCYCYALLASGRFVSSGAPIGKPLPDGLRKHLKEESAVYNEKFELNYNRLRPRETDPDLSATRTIGPDDGLLSGRKLHQGTVRGLTIIVDFDDVVTNISREAVEAMFNAENYNANGNYCSVNEYFKTVSSGKLNYVNTIIGPIKLPKRRSYYISNLLVKEALDIAVEKFNINLADFDSRGEGIVDAINFLYAGDSQYSGNLWPHNSVQQLQYGATRTHYYQLTGLGTYAVDLRIGTICHENGHLLCRFPDMYDYGKRDGDFEKSQGIGRYCLMGSGSYLNQRRTPSPVCGYLRELAGWVDNVHILNSSDTITAPHSSYNTIWKHETTLPNEYFIIENRSQLGLDSYLPSSGLAVYHCDTLGSNEWQDGTRNKHYQCALLQADGSLDLENNRNAGDATDLFGGVPGVAVSDVTTPSSRMWNGTDSGLVISEVSTPGDGITFTVGEPKGQPIAEAETFPNVLIPDNDPKGVTSFLDIKPSGEITDLSVTVEIIHSWISDLKVSLVTPDGTEVVLHNHEGADGDDIKKTYSSATLPALAEL</sequence>
<keyword evidence="2" id="KW-0378">Hydrolase</keyword>
<evidence type="ECO:0000256" key="1">
    <source>
        <dbReference type="ARBA" id="ARBA00022670"/>
    </source>
</evidence>
<evidence type="ECO:0000256" key="2">
    <source>
        <dbReference type="ARBA" id="ARBA00022801"/>
    </source>
</evidence>
<reference evidence="4" key="1">
    <citation type="submission" date="2018-06" db="EMBL/GenBank/DDBJ databases">
        <authorList>
            <person name="Zhirakovskaya E."/>
        </authorList>
    </citation>
    <scope>NUCLEOTIDE SEQUENCE</scope>
</reference>
<dbReference type="Pfam" id="PF01483">
    <property type="entry name" value="P_proprotein"/>
    <property type="match status" value="1"/>
</dbReference>
<evidence type="ECO:0000313" key="4">
    <source>
        <dbReference type="EMBL" id="VAW95565.1"/>
    </source>
</evidence>
<dbReference type="NCBIfam" id="TIGR03296">
    <property type="entry name" value="M6dom_TIGR03296"/>
    <property type="match status" value="1"/>
</dbReference>
<dbReference type="PANTHER" id="PTHR41775:SF1">
    <property type="entry name" value="PEPTIDASE M6-LIKE DOMAIN-CONTAINING PROTEIN"/>
    <property type="match status" value="1"/>
</dbReference>
<dbReference type="AlphaFoldDB" id="A0A3B0ZPR7"/>
<feature type="non-terminal residue" evidence="4">
    <location>
        <position position="584"/>
    </location>
</feature>
<dbReference type="GO" id="GO:0006508">
    <property type="term" value="P:proteolysis"/>
    <property type="evidence" value="ECO:0007669"/>
    <property type="project" value="UniProtKB-KW"/>
</dbReference>
<dbReference type="Gene3D" id="2.60.120.260">
    <property type="entry name" value="Galactose-binding domain-like"/>
    <property type="match status" value="1"/>
</dbReference>
<proteinExistence type="predicted"/>